<dbReference type="PANTHER" id="PTHR34479">
    <property type="entry name" value="COILED-COIL DOMAIN-CONTAINING PROTEIN 30"/>
    <property type="match status" value="1"/>
</dbReference>
<dbReference type="VEuPathDB" id="VectorBase:BGLAX_029842"/>
<name>A0A2C9KZI1_BIOGL</name>
<protein>
    <submittedName>
        <fullName evidence="2">Uncharacterized protein</fullName>
    </submittedName>
</protein>
<reference evidence="2" key="1">
    <citation type="submission" date="2020-05" db="UniProtKB">
        <authorList>
            <consortium name="EnsemblMetazoa"/>
        </authorList>
    </citation>
    <scope>IDENTIFICATION</scope>
    <source>
        <strain evidence="2">BB02</strain>
    </source>
</reference>
<sequence length="116" mass="13514">MLSEQGLAEIAKSPPGEQIAYLIVERTRLLEEIEKHRSNSRTDDGKNSNIEQQLEQERAEFEQELNQQRESDKILRDQLKHEHEEEISALIEENGKLEDDLQDAEMRVTEACINKI</sequence>
<accession>A0A2C9KZI1</accession>
<dbReference type="VEuPathDB" id="VectorBase:BGLB025371"/>
<feature type="compositionally biased region" description="Basic and acidic residues" evidence="1">
    <location>
        <begin position="55"/>
        <end position="74"/>
    </location>
</feature>
<feature type="compositionally biased region" description="Basic and acidic residues" evidence="1">
    <location>
        <begin position="35"/>
        <end position="46"/>
    </location>
</feature>
<evidence type="ECO:0000313" key="3">
    <source>
        <dbReference type="Proteomes" id="UP000076420"/>
    </source>
</evidence>
<dbReference type="PANTHER" id="PTHR34479:SF1">
    <property type="entry name" value="COILED-COIL DOMAIN-CONTAINING PROTEIN 30"/>
    <property type="match status" value="1"/>
</dbReference>
<dbReference type="KEGG" id="bgt:106070761"/>
<evidence type="ECO:0000313" key="2">
    <source>
        <dbReference type="EnsemblMetazoa" id="BGLB025371-PA"/>
    </source>
</evidence>
<proteinExistence type="predicted"/>
<feature type="region of interest" description="Disordered" evidence="1">
    <location>
        <begin position="35"/>
        <end position="74"/>
    </location>
</feature>
<dbReference type="EnsemblMetazoa" id="BGLB025371-RA">
    <property type="protein sequence ID" value="BGLB025371-PA"/>
    <property type="gene ID" value="BGLB025371"/>
</dbReference>
<dbReference type="Proteomes" id="UP000076420">
    <property type="component" value="Unassembled WGS sequence"/>
</dbReference>
<organism evidence="2 3">
    <name type="scientific">Biomphalaria glabrata</name>
    <name type="common">Bloodfluke planorb</name>
    <name type="synonym">Freshwater snail</name>
    <dbReference type="NCBI Taxonomy" id="6526"/>
    <lineage>
        <taxon>Eukaryota</taxon>
        <taxon>Metazoa</taxon>
        <taxon>Spiralia</taxon>
        <taxon>Lophotrochozoa</taxon>
        <taxon>Mollusca</taxon>
        <taxon>Gastropoda</taxon>
        <taxon>Heterobranchia</taxon>
        <taxon>Euthyneura</taxon>
        <taxon>Panpulmonata</taxon>
        <taxon>Hygrophila</taxon>
        <taxon>Lymnaeoidea</taxon>
        <taxon>Planorbidae</taxon>
        <taxon>Biomphalaria</taxon>
    </lineage>
</organism>
<dbReference type="InterPro" id="IPR052825">
    <property type="entry name" value="CCD-Prefoldin_beta-like"/>
</dbReference>
<dbReference type="STRING" id="6526.A0A2C9KZI1"/>
<evidence type="ECO:0000256" key="1">
    <source>
        <dbReference type="SAM" id="MobiDB-lite"/>
    </source>
</evidence>
<dbReference type="AlphaFoldDB" id="A0A2C9KZI1"/>
<gene>
    <name evidence="2" type="primary">106070761</name>
</gene>